<accession>A0A556TZR5</accession>
<name>A0A556TZR5_BAGYA</name>
<keyword evidence="3" id="KW-1185">Reference proteome</keyword>
<dbReference type="Proteomes" id="UP000319801">
    <property type="component" value="Unassembled WGS sequence"/>
</dbReference>
<feature type="region of interest" description="Disordered" evidence="1">
    <location>
        <begin position="23"/>
        <end position="49"/>
    </location>
</feature>
<dbReference type="OrthoDB" id="8694124at2759"/>
<proteinExistence type="predicted"/>
<evidence type="ECO:0000313" key="3">
    <source>
        <dbReference type="Proteomes" id="UP000319801"/>
    </source>
</evidence>
<gene>
    <name evidence="2" type="ORF">Baya_7264</name>
</gene>
<sequence>MHRMQTRARLNRSVMENIRDHGYEHGHEGVEPLEGKPEGAECGESSSSYRTALEKEQEWTTIVGHTPINTVTDIAGFHGNGILCPTVIDSQGPTPKVGLVHSLFGASSWLEDISPKQVLAMEAEARTDCANQTPSDYAKLSARLKTKMDYVEALERSYQF</sequence>
<evidence type="ECO:0000256" key="1">
    <source>
        <dbReference type="SAM" id="MobiDB-lite"/>
    </source>
</evidence>
<organism evidence="2 3">
    <name type="scientific">Bagarius yarrelli</name>
    <name type="common">Goonch</name>
    <name type="synonym">Bagrus yarrelli</name>
    <dbReference type="NCBI Taxonomy" id="175774"/>
    <lineage>
        <taxon>Eukaryota</taxon>
        <taxon>Metazoa</taxon>
        <taxon>Chordata</taxon>
        <taxon>Craniata</taxon>
        <taxon>Vertebrata</taxon>
        <taxon>Euteleostomi</taxon>
        <taxon>Actinopterygii</taxon>
        <taxon>Neopterygii</taxon>
        <taxon>Teleostei</taxon>
        <taxon>Ostariophysi</taxon>
        <taxon>Siluriformes</taxon>
        <taxon>Sisoridae</taxon>
        <taxon>Sisorinae</taxon>
        <taxon>Bagarius</taxon>
    </lineage>
</organism>
<dbReference type="EMBL" id="VCAZ01000032">
    <property type="protein sequence ID" value="TSL47683.1"/>
    <property type="molecule type" value="Genomic_DNA"/>
</dbReference>
<evidence type="ECO:0000313" key="2">
    <source>
        <dbReference type="EMBL" id="TSL47683.1"/>
    </source>
</evidence>
<feature type="compositionally biased region" description="Basic and acidic residues" evidence="1">
    <location>
        <begin position="23"/>
        <end position="39"/>
    </location>
</feature>
<dbReference type="AlphaFoldDB" id="A0A556TZR5"/>
<protein>
    <submittedName>
        <fullName evidence="2">SLIT and NTRK-like protein 3</fullName>
    </submittedName>
</protein>
<reference evidence="2 3" key="1">
    <citation type="journal article" date="2019" name="Genome Biol. Evol.">
        <title>Whole-Genome Sequencing of the Giant Devil Catfish, Bagarius yarrelli.</title>
        <authorList>
            <person name="Jiang W."/>
            <person name="Lv Y."/>
            <person name="Cheng L."/>
            <person name="Yang K."/>
            <person name="Chao B."/>
            <person name="Wang X."/>
            <person name="Li Y."/>
            <person name="Pan X."/>
            <person name="You X."/>
            <person name="Zhang Y."/>
            <person name="Yang J."/>
            <person name="Li J."/>
            <person name="Zhang X."/>
            <person name="Liu S."/>
            <person name="Sun C."/>
            <person name="Yang J."/>
            <person name="Shi Q."/>
        </authorList>
    </citation>
    <scope>NUCLEOTIDE SEQUENCE [LARGE SCALE GENOMIC DNA]</scope>
    <source>
        <strain evidence="2">JWS20170419001</strain>
        <tissue evidence="2">Muscle</tissue>
    </source>
</reference>
<comment type="caution">
    <text evidence="2">The sequence shown here is derived from an EMBL/GenBank/DDBJ whole genome shotgun (WGS) entry which is preliminary data.</text>
</comment>